<dbReference type="AlphaFoldDB" id="A0A2M4B0X7"/>
<feature type="chain" id="PRO_5014876006" evidence="1">
    <location>
        <begin position="21"/>
        <end position="82"/>
    </location>
</feature>
<keyword evidence="1" id="KW-0732">Signal</keyword>
<organism evidence="2">
    <name type="scientific">Anopheles triannulatus</name>
    <dbReference type="NCBI Taxonomy" id="58253"/>
    <lineage>
        <taxon>Eukaryota</taxon>
        <taxon>Metazoa</taxon>
        <taxon>Ecdysozoa</taxon>
        <taxon>Arthropoda</taxon>
        <taxon>Hexapoda</taxon>
        <taxon>Insecta</taxon>
        <taxon>Pterygota</taxon>
        <taxon>Neoptera</taxon>
        <taxon>Endopterygota</taxon>
        <taxon>Diptera</taxon>
        <taxon>Nematocera</taxon>
        <taxon>Culicoidea</taxon>
        <taxon>Culicidae</taxon>
        <taxon>Anophelinae</taxon>
        <taxon>Anopheles</taxon>
    </lineage>
</organism>
<accession>A0A2M4B0X7</accession>
<proteinExistence type="predicted"/>
<sequence>MDSFLFLCLLFSLFLSLSCCISTCSSSTPRDGYSPNNTIGRYTPHHVVMDLLITVLFPLLQGDDDQYIMPSSGLSFLVCHRC</sequence>
<evidence type="ECO:0000313" key="2">
    <source>
        <dbReference type="EMBL" id="MBW46696.1"/>
    </source>
</evidence>
<dbReference type="EMBL" id="GGFK01013375">
    <property type="protein sequence ID" value="MBW46696.1"/>
    <property type="molecule type" value="Transcribed_RNA"/>
</dbReference>
<protein>
    <submittedName>
        <fullName evidence="2">Putative secreted protein</fullName>
    </submittedName>
</protein>
<reference evidence="2" key="1">
    <citation type="submission" date="2018-01" db="EMBL/GenBank/DDBJ databases">
        <title>An insight into the sialome of Amazonian anophelines.</title>
        <authorList>
            <person name="Ribeiro J.M."/>
            <person name="Scarpassa V."/>
            <person name="Calvo E."/>
        </authorList>
    </citation>
    <scope>NUCLEOTIDE SEQUENCE</scope>
    <source>
        <tissue evidence="2">Salivary glands</tissue>
    </source>
</reference>
<evidence type="ECO:0000256" key="1">
    <source>
        <dbReference type="SAM" id="SignalP"/>
    </source>
</evidence>
<feature type="signal peptide" evidence="1">
    <location>
        <begin position="1"/>
        <end position="20"/>
    </location>
</feature>
<name>A0A2M4B0X7_9DIPT</name>